<dbReference type="InterPro" id="IPR012337">
    <property type="entry name" value="RNaseH-like_sf"/>
</dbReference>
<accession>D3E348</accession>
<dbReference type="eggNOG" id="arCOG03130">
    <property type="taxonomic scope" value="Archaea"/>
</dbReference>
<name>D3E348_METRM</name>
<evidence type="ECO:0000313" key="3">
    <source>
        <dbReference type="Proteomes" id="UP000008680"/>
    </source>
</evidence>
<evidence type="ECO:0000313" key="2">
    <source>
        <dbReference type="EMBL" id="ADC46959.1"/>
    </source>
</evidence>
<dbReference type="GeneID" id="8770760"/>
<feature type="domain" description="YprB ribonuclease H-like" evidence="1">
    <location>
        <begin position="188"/>
        <end position="348"/>
    </location>
</feature>
<reference evidence="2 3" key="1">
    <citation type="journal article" date="2010" name="PLoS ONE">
        <title>The genome sequence of the rumen methanogen Methanobrevibacter ruminantium reveals new possibilities for controlling ruminant methane emissions.</title>
        <authorList>
            <person name="Leahy S.C."/>
            <person name="Kelly W.J."/>
            <person name="Altermann E."/>
            <person name="Ronimus R.S."/>
            <person name="Yeoman C.J."/>
            <person name="Pacheco D.M."/>
            <person name="Li D."/>
            <person name="Kong Z."/>
            <person name="McTavish S."/>
            <person name="Sang C."/>
            <person name="Lambie S.C."/>
            <person name="Janssen P.H."/>
            <person name="Dey D."/>
            <person name="Attwood G.T."/>
        </authorList>
    </citation>
    <scope>NUCLEOTIDE SEQUENCE [LARGE SCALE GENOMIC DNA]</scope>
    <source>
        <strain evidence="3">ATCC 35063 / DSM 1093 / JCM 13430 / OCM 146 / M1</strain>
    </source>
</reference>
<dbReference type="AlphaFoldDB" id="D3E348"/>
<dbReference type="OrthoDB" id="211024at2157"/>
<dbReference type="SUPFAM" id="SSF53098">
    <property type="entry name" value="Ribonuclease H-like"/>
    <property type="match status" value="1"/>
</dbReference>
<proteinExistence type="predicted"/>
<dbReference type="RefSeq" id="WP_012955909.1">
    <property type="nucleotide sequence ID" value="NC_013790.1"/>
</dbReference>
<organism evidence="2 3">
    <name type="scientific">Methanobrevibacter ruminantium (strain ATCC 35063 / DSM 1093 / JCM 13430 / OCM 146 / M1)</name>
    <name type="common">Methanobacterium ruminantium</name>
    <dbReference type="NCBI Taxonomy" id="634498"/>
    <lineage>
        <taxon>Archaea</taxon>
        <taxon>Methanobacteriati</taxon>
        <taxon>Methanobacteriota</taxon>
        <taxon>Methanomada group</taxon>
        <taxon>Methanobacteria</taxon>
        <taxon>Methanobacteriales</taxon>
        <taxon>Methanobacteriaceae</taxon>
        <taxon>Methanobrevibacter</taxon>
    </lineage>
</organism>
<dbReference type="PATRIC" id="fig|634498.28.peg.1110"/>
<dbReference type="KEGG" id="mru:mru_1108"/>
<dbReference type="Proteomes" id="UP000008680">
    <property type="component" value="Chromosome"/>
</dbReference>
<gene>
    <name evidence="2" type="ordered locus">mru_1108</name>
</gene>
<dbReference type="STRING" id="634498.mru_1108"/>
<dbReference type="PANTHER" id="PTHR38462">
    <property type="entry name" value="EXONUCLEASE-LIKE PROTEIN"/>
    <property type="match status" value="1"/>
</dbReference>
<dbReference type="GO" id="GO:0003676">
    <property type="term" value="F:nucleic acid binding"/>
    <property type="evidence" value="ECO:0007669"/>
    <property type="project" value="InterPro"/>
</dbReference>
<keyword evidence="3" id="KW-1185">Reference proteome</keyword>
<dbReference type="EMBL" id="CP001719">
    <property type="protein sequence ID" value="ADC46959.1"/>
    <property type="molecule type" value="Genomic_DNA"/>
</dbReference>
<sequence>MTSRRAEHERYLKSILSNSLSSGHPSKEAIERYRKSSPTYYNKLKLGLMNKYKDWDLLDIEGSSVIENIYGETLRIRRREKLDFHLEDKKDEIKNELSSNLKLIPGIGYQTESRLKENNYHTIYDLLQHDKYSHKAQKALNRIERNCFVSDFKLLKESSKYPMDHSQPIDKNRTLKALSSLDPFNLKFMDIETLGLSNVPIILIGIAEIKGKWIESNQYLLRDIEEEPAVIEAYLSHLDEASVHVTYNGASFDIPYIKNRAHYYRMDYNLDQIHYDLIYPARNLWKDVLPNCKLTTIEENLFGIKREDDVPGAFIPDYYQSYLKENNIGPLIPIIEHNRMDIVSLASFLMKIYEESF</sequence>
<evidence type="ECO:0000259" key="1">
    <source>
        <dbReference type="Pfam" id="PF13482"/>
    </source>
</evidence>
<protein>
    <recommendedName>
        <fullName evidence="1">YprB ribonuclease H-like domain-containing protein</fullName>
    </recommendedName>
</protein>
<dbReference type="Gene3D" id="3.30.420.10">
    <property type="entry name" value="Ribonuclease H-like superfamily/Ribonuclease H"/>
    <property type="match status" value="1"/>
</dbReference>
<dbReference type="InterPro" id="IPR036397">
    <property type="entry name" value="RNaseH_sf"/>
</dbReference>
<dbReference type="InterPro" id="IPR038720">
    <property type="entry name" value="YprB_RNase_H-like_dom"/>
</dbReference>
<dbReference type="HOGENOM" id="CLU_759948_0_0_2"/>
<dbReference type="PANTHER" id="PTHR38462:SF1">
    <property type="entry name" value="YPRB RIBONUCLEASE H-LIKE DOMAIN-CONTAINING PROTEIN"/>
    <property type="match status" value="1"/>
</dbReference>
<dbReference type="Pfam" id="PF13482">
    <property type="entry name" value="RNase_H_2"/>
    <property type="match status" value="1"/>
</dbReference>